<feature type="transmembrane region" description="Helical" evidence="17">
    <location>
        <begin position="119"/>
        <end position="139"/>
    </location>
</feature>
<dbReference type="GO" id="GO:0009252">
    <property type="term" value="P:peptidoglycan biosynthetic process"/>
    <property type="evidence" value="ECO:0007669"/>
    <property type="project" value="UniProtKB-KW"/>
</dbReference>
<dbReference type="Pfam" id="PF02673">
    <property type="entry name" value="BacA"/>
    <property type="match status" value="1"/>
</dbReference>
<evidence type="ECO:0000256" key="8">
    <source>
        <dbReference type="ARBA" id="ARBA00022960"/>
    </source>
</evidence>
<sequence>MDIDIIELIKYIFLGILQGLTEPIPVSSSGHLVMARELFGIEASGLSFEIFLNTASLIAVLFIYWKDIYEIAKNFLRYVFKKDRDIEATTDFKYVIYLIIATIPVGVLGFLLKDVIGDNVSIGFVGLMLLVTGTALWFIKNKSGVKRDGELTVKDSIIVGLSQCVALIPGISRSGATLVGSMAVGLEKKNALRFVFLLYIPVSLGTAILSISDIATDPMLDTLLVPYLASFVVTIIATYIGFKLLEGALTSGRLIYFSYYCFAAGIFAIMYQFIVLS</sequence>
<dbReference type="GO" id="GO:0071555">
    <property type="term" value="P:cell wall organization"/>
    <property type="evidence" value="ECO:0007669"/>
    <property type="project" value="UniProtKB-KW"/>
</dbReference>
<dbReference type="GO" id="GO:0008360">
    <property type="term" value="P:regulation of cell shape"/>
    <property type="evidence" value="ECO:0007669"/>
    <property type="project" value="UniProtKB-KW"/>
</dbReference>
<protein>
    <recommendedName>
        <fullName evidence="4 17">Undecaprenyl-diphosphatase</fullName>
        <ecNumber evidence="3 17">3.6.1.27</ecNumber>
    </recommendedName>
    <alternativeName>
        <fullName evidence="15 17">Bacitracin resistance protein</fullName>
    </alternativeName>
    <alternativeName>
        <fullName evidence="14 17">Undecaprenyl pyrophosphate phosphatase</fullName>
    </alternativeName>
</protein>
<gene>
    <name evidence="17" type="primary">uppP</name>
    <name evidence="18" type="ORF">CJ229_008415</name>
</gene>
<evidence type="ECO:0000256" key="9">
    <source>
        <dbReference type="ARBA" id="ARBA00022984"/>
    </source>
</evidence>
<evidence type="ECO:0000256" key="17">
    <source>
        <dbReference type="HAMAP-Rule" id="MF_01006"/>
    </source>
</evidence>
<feature type="transmembrane region" description="Helical" evidence="17">
    <location>
        <begin position="46"/>
        <end position="65"/>
    </location>
</feature>
<feature type="transmembrane region" description="Helical" evidence="17">
    <location>
        <begin position="254"/>
        <end position="274"/>
    </location>
</feature>
<organism evidence="18 19">
    <name type="scientific">Nosocomiicoccus massiliensis</name>
    <dbReference type="NCBI Taxonomy" id="1232430"/>
    <lineage>
        <taxon>Bacteria</taxon>
        <taxon>Bacillati</taxon>
        <taxon>Bacillota</taxon>
        <taxon>Bacilli</taxon>
        <taxon>Bacillales</taxon>
        <taxon>Staphylococcaceae</taxon>
        <taxon>Nosocomiicoccus</taxon>
    </lineage>
</organism>
<comment type="catalytic activity">
    <reaction evidence="16 17">
        <text>di-trans,octa-cis-undecaprenyl diphosphate + H2O = di-trans,octa-cis-undecaprenyl phosphate + phosphate + H(+)</text>
        <dbReference type="Rhea" id="RHEA:28094"/>
        <dbReference type="ChEBI" id="CHEBI:15377"/>
        <dbReference type="ChEBI" id="CHEBI:15378"/>
        <dbReference type="ChEBI" id="CHEBI:43474"/>
        <dbReference type="ChEBI" id="CHEBI:58405"/>
        <dbReference type="ChEBI" id="CHEBI:60392"/>
        <dbReference type="EC" id="3.6.1.27"/>
    </reaction>
</comment>
<keyword evidence="7 17" id="KW-0378">Hydrolase</keyword>
<dbReference type="EMBL" id="CP136964">
    <property type="protein sequence ID" value="WOS96095.1"/>
    <property type="molecule type" value="Genomic_DNA"/>
</dbReference>
<keyword evidence="10 17" id="KW-1133">Transmembrane helix</keyword>
<dbReference type="RefSeq" id="WP_145998136.1">
    <property type="nucleotide sequence ID" value="NZ_CP136964.1"/>
</dbReference>
<reference evidence="19" key="1">
    <citation type="submission" date="2017-09" db="EMBL/GenBank/DDBJ databases">
        <title>Bacterial strain isolated from the female urinary microbiota.</title>
        <authorList>
            <person name="Thomas-White K."/>
            <person name="Kumar N."/>
            <person name="Forster S."/>
            <person name="Putonti C."/>
            <person name="Lawley T."/>
            <person name="Wolfe A.J."/>
        </authorList>
    </citation>
    <scope>NUCLEOTIDE SEQUENCE [LARGE SCALE GENOMIC DNA]</scope>
    <source>
        <strain evidence="19">UMB0959</strain>
    </source>
</reference>
<dbReference type="PANTHER" id="PTHR30622">
    <property type="entry name" value="UNDECAPRENYL-DIPHOSPHATASE"/>
    <property type="match status" value="1"/>
</dbReference>
<keyword evidence="9 17" id="KW-0573">Peptidoglycan synthesis</keyword>
<evidence type="ECO:0000256" key="4">
    <source>
        <dbReference type="ARBA" id="ARBA00021581"/>
    </source>
</evidence>
<dbReference type="HAMAP" id="MF_01006">
    <property type="entry name" value="Undec_diphosphatase"/>
    <property type="match status" value="1"/>
</dbReference>
<accession>A0AAF1BNC4</accession>
<proteinExistence type="inferred from homology"/>
<evidence type="ECO:0000256" key="11">
    <source>
        <dbReference type="ARBA" id="ARBA00023136"/>
    </source>
</evidence>
<comment type="similarity">
    <text evidence="2 17">Belongs to the UppP family.</text>
</comment>
<evidence type="ECO:0000256" key="16">
    <source>
        <dbReference type="ARBA" id="ARBA00047594"/>
    </source>
</evidence>
<keyword evidence="5 17" id="KW-1003">Cell membrane</keyword>
<keyword evidence="8 17" id="KW-0133">Cell shape</keyword>
<dbReference type="GO" id="GO:0005886">
    <property type="term" value="C:plasma membrane"/>
    <property type="evidence" value="ECO:0007669"/>
    <property type="project" value="UniProtKB-SubCell"/>
</dbReference>
<evidence type="ECO:0000256" key="6">
    <source>
        <dbReference type="ARBA" id="ARBA00022692"/>
    </source>
</evidence>
<dbReference type="Proteomes" id="UP000243626">
    <property type="component" value="Chromosome"/>
</dbReference>
<evidence type="ECO:0000313" key="19">
    <source>
        <dbReference type="Proteomes" id="UP000243626"/>
    </source>
</evidence>
<feature type="transmembrane region" description="Helical" evidence="17">
    <location>
        <begin position="94"/>
        <end position="113"/>
    </location>
</feature>
<keyword evidence="13 17" id="KW-0961">Cell wall biogenesis/degradation</keyword>
<evidence type="ECO:0000256" key="2">
    <source>
        <dbReference type="ARBA" id="ARBA00010621"/>
    </source>
</evidence>
<keyword evidence="11 17" id="KW-0472">Membrane</keyword>
<feature type="transmembrane region" description="Helical" evidence="17">
    <location>
        <begin position="191"/>
        <end position="212"/>
    </location>
</feature>
<comment type="function">
    <text evidence="17">Catalyzes the dephosphorylation of undecaprenyl diphosphate (UPP). Confers resistance to bacitracin.</text>
</comment>
<keyword evidence="6 17" id="KW-0812">Transmembrane</keyword>
<evidence type="ECO:0000256" key="7">
    <source>
        <dbReference type="ARBA" id="ARBA00022801"/>
    </source>
</evidence>
<dbReference type="EC" id="3.6.1.27" evidence="3 17"/>
<evidence type="ECO:0000256" key="13">
    <source>
        <dbReference type="ARBA" id="ARBA00023316"/>
    </source>
</evidence>
<evidence type="ECO:0000256" key="10">
    <source>
        <dbReference type="ARBA" id="ARBA00022989"/>
    </source>
</evidence>
<evidence type="ECO:0000256" key="14">
    <source>
        <dbReference type="ARBA" id="ARBA00032707"/>
    </source>
</evidence>
<feature type="transmembrane region" description="Helical" evidence="17">
    <location>
        <begin position="224"/>
        <end position="242"/>
    </location>
</feature>
<name>A0AAF1BNC4_9STAP</name>
<dbReference type="KEGG" id="nmy:CJ229_008415"/>
<evidence type="ECO:0000256" key="12">
    <source>
        <dbReference type="ARBA" id="ARBA00023251"/>
    </source>
</evidence>
<dbReference type="AlphaFoldDB" id="A0AAF1BNC4"/>
<evidence type="ECO:0000256" key="15">
    <source>
        <dbReference type="ARBA" id="ARBA00032932"/>
    </source>
</evidence>
<comment type="subcellular location">
    <subcellularLocation>
        <location evidence="1 17">Cell membrane</location>
        <topology evidence="1 17">Multi-pass membrane protein</topology>
    </subcellularLocation>
</comment>
<keyword evidence="12 17" id="KW-0046">Antibiotic resistance</keyword>
<dbReference type="GO" id="GO:0050380">
    <property type="term" value="F:undecaprenyl-diphosphatase activity"/>
    <property type="evidence" value="ECO:0007669"/>
    <property type="project" value="UniProtKB-UniRule"/>
</dbReference>
<dbReference type="GO" id="GO:0046677">
    <property type="term" value="P:response to antibiotic"/>
    <property type="evidence" value="ECO:0007669"/>
    <property type="project" value="UniProtKB-UniRule"/>
</dbReference>
<dbReference type="InterPro" id="IPR003824">
    <property type="entry name" value="UppP"/>
</dbReference>
<evidence type="ECO:0000256" key="1">
    <source>
        <dbReference type="ARBA" id="ARBA00004651"/>
    </source>
</evidence>
<reference evidence="18 19" key="2">
    <citation type="submission" date="2023-10" db="EMBL/GenBank/DDBJ databases">
        <authorList>
            <person name="Choi B."/>
        </authorList>
    </citation>
    <scope>NUCLEOTIDE SEQUENCE [LARGE SCALE GENOMIC DNA]</scope>
    <source>
        <strain evidence="18 19">UMB0959</strain>
    </source>
</reference>
<dbReference type="PANTHER" id="PTHR30622:SF2">
    <property type="entry name" value="UNDECAPRENYL-DIPHOSPHATASE"/>
    <property type="match status" value="1"/>
</dbReference>
<evidence type="ECO:0000256" key="3">
    <source>
        <dbReference type="ARBA" id="ARBA00012374"/>
    </source>
</evidence>
<comment type="miscellaneous">
    <text evidence="17">Bacitracin is thought to be involved in the inhibition of peptidoglycan synthesis by sequestering undecaprenyl diphosphate, thereby reducing the pool of lipid carrier available.</text>
</comment>
<evidence type="ECO:0000256" key="5">
    <source>
        <dbReference type="ARBA" id="ARBA00022475"/>
    </source>
</evidence>
<keyword evidence="19" id="KW-1185">Reference proteome</keyword>
<evidence type="ECO:0000313" key="18">
    <source>
        <dbReference type="EMBL" id="WOS96095.1"/>
    </source>
</evidence>